<dbReference type="InterPro" id="IPR036390">
    <property type="entry name" value="WH_DNA-bd_sf"/>
</dbReference>
<evidence type="ECO:0000256" key="1">
    <source>
        <dbReference type="ARBA" id="ARBA00023015"/>
    </source>
</evidence>
<evidence type="ECO:0000259" key="5">
    <source>
        <dbReference type="PROSITE" id="PS50987"/>
    </source>
</evidence>
<dbReference type="NCBIfam" id="NF033788">
    <property type="entry name" value="HTH_metalloreg"/>
    <property type="match status" value="1"/>
</dbReference>
<dbReference type="PROSITE" id="PS50987">
    <property type="entry name" value="HTH_ARSR_2"/>
    <property type="match status" value="1"/>
</dbReference>
<dbReference type="GO" id="GO:0003700">
    <property type="term" value="F:DNA-binding transcription factor activity"/>
    <property type="evidence" value="ECO:0007669"/>
    <property type="project" value="InterPro"/>
</dbReference>
<protein>
    <submittedName>
        <fullName evidence="6">Transcriptional regulator</fullName>
    </submittedName>
</protein>
<dbReference type="InterPro" id="IPR011991">
    <property type="entry name" value="ArsR-like_HTH"/>
</dbReference>
<dbReference type="GO" id="GO:0003677">
    <property type="term" value="F:DNA binding"/>
    <property type="evidence" value="ECO:0007669"/>
    <property type="project" value="UniProtKB-KW"/>
</dbReference>
<sequence>MGVRRMERVLQALADPTRRRILDLLAQSDLAAGEIARHFPDISRPAVSQHLAVLREAGLVRERREGRRRIYRLEPEPLRELWEGWLSHYQRFWDDRLAGLKRLVESEDWRGEGEQTDGGSGIPTDRRGS</sequence>
<dbReference type="PANTHER" id="PTHR33154:SF33">
    <property type="entry name" value="TRANSCRIPTIONAL REPRESSOR SDPR"/>
    <property type="match status" value="1"/>
</dbReference>
<gene>
    <name evidence="6" type="ORF">A6D92_17805</name>
</gene>
<dbReference type="SUPFAM" id="SSF46785">
    <property type="entry name" value="Winged helix' DNA-binding domain"/>
    <property type="match status" value="1"/>
</dbReference>
<dbReference type="CDD" id="cd00090">
    <property type="entry name" value="HTH_ARSR"/>
    <property type="match status" value="1"/>
</dbReference>
<organism evidence="6 7">
    <name type="scientific">Symbiobacterium thermophilum</name>
    <dbReference type="NCBI Taxonomy" id="2734"/>
    <lineage>
        <taxon>Bacteria</taxon>
        <taxon>Bacillati</taxon>
        <taxon>Bacillota</taxon>
        <taxon>Clostridia</taxon>
        <taxon>Eubacteriales</taxon>
        <taxon>Symbiobacteriaceae</taxon>
        <taxon>Symbiobacterium</taxon>
    </lineage>
</organism>
<dbReference type="EMBL" id="LWLV01001808">
    <property type="protein sequence ID" value="OTA40427.1"/>
    <property type="molecule type" value="Genomic_DNA"/>
</dbReference>
<dbReference type="PANTHER" id="PTHR33154">
    <property type="entry name" value="TRANSCRIPTIONAL REGULATOR, ARSR FAMILY"/>
    <property type="match status" value="1"/>
</dbReference>
<dbReference type="AlphaFoldDB" id="A0A1Y2T425"/>
<dbReference type="Pfam" id="PF01022">
    <property type="entry name" value="HTH_5"/>
    <property type="match status" value="1"/>
</dbReference>
<name>A0A1Y2T425_SYMTR</name>
<dbReference type="Proteomes" id="UP000194267">
    <property type="component" value="Unassembled WGS sequence"/>
</dbReference>
<dbReference type="Gene3D" id="1.10.10.10">
    <property type="entry name" value="Winged helix-like DNA-binding domain superfamily/Winged helix DNA-binding domain"/>
    <property type="match status" value="1"/>
</dbReference>
<dbReference type="InterPro" id="IPR051081">
    <property type="entry name" value="HTH_MetalResp_TranReg"/>
</dbReference>
<keyword evidence="3" id="KW-0804">Transcription</keyword>
<feature type="domain" description="HTH arsR-type" evidence="5">
    <location>
        <begin position="1"/>
        <end position="93"/>
    </location>
</feature>
<evidence type="ECO:0000256" key="3">
    <source>
        <dbReference type="ARBA" id="ARBA00023163"/>
    </source>
</evidence>
<evidence type="ECO:0000313" key="6">
    <source>
        <dbReference type="EMBL" id="OTA40427.1"/>
    </source>
</evidence>
<keyword evidence="2" id="KW-0238">DNA-binding</keyword>
<feature type="region of interest" description="Disordered" evidence="4">
    <location>
        <begin position="108"/>
        <end position="129"/>
    </location>
</feature>
<proteinExistence type="predicted"/>
<evidence type="ECO:0000256" key="2">
    <source>
        <dbReference type="ARBA" id="ARBA00023125"/>
    </source>
</evidence>
<evidence type="ECO:0000256" key="4">
    <source>
        <dbReference type="SAM" id="MobiDB-lite"/>
    </source>
</evidence>
<dbReference type="InterPro" id="IPR001845">
    <property type="entry name" value="HTH_ArsR_DNA-bd_dom"/>
</dbReference>
<dbReference type="PRINTS" id="PR00778">
    <property type="entry name" value="HTHARSR"/>
</dbReference>
<dbReference type="SMART" id="SM00418">
    <property type="entry name" value="HTH_ARSR"/>
    <property type="match status" value="1"/>
</dbReference>
<dbReference type="OMA" id="IEPFRKM"/>
<evidence type="ECO:0000313" key="7">
    <source>
        <dbReference type="Proteomes" id="UP000194267"/>
    </source>
</evidence>
<comment type="caution">
    <text evidence="6">The sequence shown here is derived from an EMBL/GenBank/DDBJ whole genome shotgun (WGS) entry which is preliminary data.</text>
</comment>
<accession>A0A1Y2T425</accession>
<keyword evidence="1" id="KW-0805">Transcription regulation</keyword>
<reference evidence="7" key="1">
    <citation type="submission" date="2016-04" db="EMBL/GenBank/DDBJ databases">
        <authorList>
            <person name="Antunes L.P."/>
            <person name="Martins L.F."/>
            <person name="Pereira R.V."/>
            <person name="Thomas A.M."/>
            <person name="Barbosa D."/>
            <person name="Nascimento L."/>
            <person name="Silva G.M."/>
            <person name="Condomitti G.W."/>
            <person name="Digiampietri L.A."/>
            <person name="Lombardi K.C."/>
            <person name="Ramos P.L."/>
            <person name="Quaggio R.B."/>
            <person name="Oliveira J.C."/>
            <person name="Pascon R.C."/>
            <person name="Cruz J.B."/>
            <person name="Silva A.M."/>
            <person name="Setubal J.C."/>
        </authorList>
    </citation>
    <scope>NUCLEOTIDE SEQUENCE [LARGE SCALE GENOMIC DNA]</scope>
</reference>
<dbReference type="InterPro" id="IPR036388">
    <property type="entry name" value="WH-like_DNA-bd_sf"/>
</dbReference>